<evidence type="ECO:0000313" key="2">
    <source>
        <dbReference type="Proteomes" id="UP000324383"/>
    </source>
</evidence>
<dbReference type="RefSeq" id="WP_027325784.1">
    <property type="nucleotide sequence ID" value="NZ_CAMBON010000034.1"/>
</dbReference>
<name>A0A5D3EKD4_9BACE</name>
<organism evidence="1 2">
    <name type="scientific">Bacteroides pyogenes</name>
    <dbReference type="NCBI Taxonomy" id="310300"/>
    <lineage>
        <taxon>Bacteria</taxon>
        <taxon>Pseudomonadati</taxon>
        <taxon>Bacteroidota</taxon>
        <taxon>Bacteroidia</taxon>
        <taxon>Bacteroidales</taxon>
        <taxon>Bacteroidaceae</taxon>
        <taxon>Bacteroides</taxon>
    </lineage>
</organism>
<accession>A0A5D3EKD4</accession>
<sequence>MVSKMYEVDFRKDVVMSASDVKEVDSVNKIGEEPAIYLEILAFLREIFNLVGFSEIIKGTNKRF</sequence>
<dbReference type="Proteomes" id="UP000324383">
    <property type="component" value="Unassembled WGS sequence"/>
</dbReference>
<keyword evidence="2" id="KW-1185">Reference proteome</keyword>
<gene>
    <name evidence="1" type="ORF">FNJ60_11245</name>
</gene>
<reference evidence="1 2" key="1">
    <citation type="submission" date="2019-07" db="EMBL/GenBank/DDBJ databases">
        <title>Draft Genome Sequences of Bacteroides pyogenes Strains Isolated from the Uterus Holstein Dairy Cows with Metritis.</title>
        <authorList>
            <person name="Cunha F."/>
            <person name="Galvao K.N."/>
            <person name="Jeon S.J."/>
            <person name="Jeong K.C."/>
        </authorList>
    </citation>
    <scope>NUCLEOTIDE SEQUENCE [LARGE SCALE GENOMIC DNA]</scope>
    <source>
        <strain evidence="1 2">KG-31</strain>
    </source>
</reference>
<dbReference type="AlphaFoldDB" id="A0A5D3EKD4"/>
<evidence type="ECO:0000313" key="1">
    <source>
        <dbReference type="EMBL" id="TYK32662.1"/>
    </source>
</evidence>
<dbReference type="EMBL" id="VKLW01000026">
    <property type="protein sequence ID" value="TYK32662.1"/>
    <property type="molecule type" value="Genomic_DNA"/>
</dbReference>
<protein>
    <submittedName>
        <fullName evidence="1">Uncharacterized protein</fullName>
    </submittedName>
</protein>
<proteinExistence type="predicted"/>
<comment type="caution">
    <text evidence="1">The sequence shown here is derived from an EMBL/GenBank/DDBJ whole genome shotgun (WGS) entry which is preliminary data.</text>
</comment>